<evidence type="ECO:0000256" key="7">
    <source>
        <dbReference type="ARBA" id="ARBA00023242"/>
    </source>
</evidence>
<feature type="region of interest" description="Disordered" evidence="8">
    <location>
        <begin position="2119"/>
        <end position="2157"/>
    </location>
</feature>
<sequence length="2157" mass="228907">MAATPLTLMDGGLASATVTADANATLDSADAVAKTAPSSAIRPTMLFGSTERLDTSANMLASPHGSSGGNSAATSPSFLPEMPQWKKDLIQRRKSNVARTIGAAVSPTSAASAAAMQQQRYSLTGGQLQSPTTAADGFSPTTTTAISVTPTRDLSAVTSKSATQVATTTTKVSKLTASQQQQQHQLEQEQLYQYQQKHATVITAEQQQHQMSLIMKMTAATAAASSPTASGTIVSPIPRASKRNSPAGSNNSSPSKEKSERILLGGHYTTQPQPGKEYCESGGDRDSDWDTRRQMLSPTTTTAPPISGITTITPLHKTIAPIPKQRSAYSPVKNASAAAVKESVSGHTNQLASEQRVSTTTRLTGTTGTAALRAELQSTAGGDGGGGGSGTHFGVDDGTTTPYNVSAVAAGSGHGDGEECMADEKQENETIHRATAAESGGEMYATTGRQIPSTMSGSPTRASVSVASPLSPKLVAAQAALSQQSQQFHSKNERERTYTEQRGTSTSSSAGSNSNTNTTTKVQTQENTTIINNRHYNASTSSYSPSNYAIPQQNNSGVSGSGKIFSKLHNNQFIKNQQQQHQQLQQTGAQPSTATQSNITARYLKYKSQAAHAQESGSGSETGSTSTNYSGSPTKSFVAPTASAIKKKMVAVQEMKKTTQPSSNHGQLHTHRTHHNHQQMISAGGGGTCARTALSGGRAQPPSQTDEVNFDPAEDLSYGPGIVSKLRCRYLSLAFRESMEKERHCLDNMRRATSLNNLLDRDDAHDEDEPEDDLDSGGAVDVEVHDDEEYVELRADADRTPNTERKLKTQGILKHSGDAATQDNTKKTTTFQKNANAFAANGTRLLNSAPVGSAGDAVSSANVAAPDTPRSRHVKRGNDSLKRARSVEALLCERSPWQYAALNRTSYQPQRFTSGVGSSYAATQPTCVTIEDKINNARSRLILGTDIMPPKRLTSVIDDTERPPPDLVKQTLKKFEATANRRGRGPNRTNGTGEVASKVATYKTIIKENKPAIVFPKPPLSPTKKINSPLLSKPLAKPVVGANDLLNSPLGRKTTAAAAANASAAVTGNTQAATSNVAAAGGLSENSPDIIPRHKLLTEKSESLLHGVVDSPVTALTKKLEKLRINAADKQQQQQLQTITTKETKQPAQLNKQSQHSALEVTSSDNEFVNSSELNNDNNASNSSQLVGGAHEGEAACDSDAALEGNENSNNNKTAAPTKQHNDRAGTGTGTGISASGESAVEPDTAQAGTAAISSDLSDDDDGLIGIAAAAPTKRITRTALDNIARAGTTQQFKFAGSSGQTNVGSKSTVEPPKTKPQTNLNPDIPTSVLNAAPGKQIGVIRPLLTTTAAQQAANANTTNSGFSHQQQLLQQHLEALKQNNVYNNTSSTPTSASNATATHSSIYHSTPPLTSREIEKNRINEMKKTVALADGSPITATMVNASNNATSPAAQHAANASLNTVINTNAPGHKSNNAGATSSTAPIVGGSSGTSGFNELDAAAPGANNSPLWALRIKRQTPPSVPQENTSMVFNFSNRKEVPDYIENDGVIFRRKRELPKPNESGFVLLGDLSLETSTDSDYDDFSMCPPSPCDVEFENANIVIDGKSSIRQKSKEATFRVQFNDTLTSTFEYPSEASLIIDDSYSNDALIGAYENLSLNDTTDSSPARHHHVAVDEIIQLPTPANTSSPANNASSATNTPTKNILGNLPLDYPILDKGIMSQQQLEQQLQQPPQQQLEQSLTLKKAQNAVSVAAPAALLSAEPLQSNSAEKTLLLQAQREIACNASQQPTLSPPRAENSDKHAEPVQTCAAAARLPPQPPTLPQRPTDLPLPMLLTTLPQQKSKPAQSQQRPVAQQKPPLPVKRLEGCVIMRQPTHAAPTATKVVASPASALPQFKLEAEMKQQKDIKTLTEAIKKNEAQQTTVAGSSKREMRKQHTSGNWQHQPTVAGEQEREKAQQKVEQAKAIETNKLAVNAGESPIAFDMRGVAQPSLLRDFQLASANACEINCKNVTSTALKRNNTAANGGITRHNTNNLAFANKPNITTTTTKKPISKYTMFHTLFETSPTEEAAANTTAQRPRKTPAVLNKPQYARFLQIERAAATAPAAGQAILRTRSNEFRCGGGVNPKQRGGSPASNQLVAPSATQQQRSASFSFDVN</sequence>
<feature type="compositionally biased region" description="Low complexity" evidence="8">
    <location>
        <begin position="616"/>
        <end position="634"/>
    </location>
</feature>
<evidence type="ECO:0000256" key="4">
    <source>
        <dbReference type="ARBA" id="ARBA00022824"/>
    </source>
</evidence>
<dbReference type="GeneID" id="105232155"/>
<feature type="region of interest" description="Disordered" evidence="8">
    <location>
        <begin position="226"/>
        <end position="309"/>
    </location>
</feature>
<feature type="region of interest" description="Disordered" evidence="8">
    <location>
        <begin position="122"/>
        <end position="143"/>
    </location>
</feature>
<feature type="region of interest" description="Disordered" evidence="8">
    <location>
        <begin position="477"/>
        <end position="526"/>
    </location>
</feature>
<keyword evidence="5" id="KW-1133">Transmembrane helix</keyword>
<feature type="region of interest" description="Disordered" evidence="8">
    <location>
        <begin position="58"/>
        <end position="78"/>
    </location>
</feature>
<evidence type="ECO:0000256" key="5">
    <source>
        <dbReference type="ARBA" id="ARBA00022989"/>
    </source>
</evidence>
<evidence type="ECO:0000256" key="2">
    <source>
        <dbReference type="ARBA" id="ARBA00004269"/>
    </source>
</evidence>
<evidence type="ECO:0000256" key="1">
    <source>
        <dbReference type="ARBA" id="ARBA00004232"/>
    </source>
</evidence>
<feature type="region of interest" description="Disordered" evidence="8">
    <location>
        <begin position="1296"/>
        <end position="1326"/>
    </location>
</feature>
<name>A0ABM3JSM7_BACDO</name>
<feature type="compositionally biased region" description="Basic and acidic residues" evidence="8">
    <location>
        <begin position="277"/>
        <end position="293"/>
    </location>
</feature>
<evidence type="ECO:0000313" key="9">
    <source>
        <dbReference type="Proteomes" id="UP001652620"/>
    </source>
</evidence>
<feature type="compositionally biased region" description="Low complexity" evidence="8">
    <location>
        <begin position="1384"/>
        <end position="1402"/>
    </location>
</feature>
<dbReference type="PANTHER" id="PTHR13289">
    <property type="entry name" value="PROTEIN PHOSPHATASE 1-BINDING PROTEIN BIFOCAL"/>
    <property type="match status" value="1"/>
</dbReference>
<keyword evidence="3" id="KW-0812">Transmembrane</keyword>
<feature type="region of interest" description="Disordered" evidence="8">
    <location>
        <begin position="1384"/>
        <end position="1408"/>
    </location>
</feature>
<dbReference type="InterPro" id="IPR019130">
    <property type="entry name" value="Macoilin"/>
</dbReference>
<evidence type="ECO:0000256" key="8">
    <source>
        <dbReference type="SAM" id="MobiDB-lite"/>
    </source>
</evidence>
<keyword evidence="7" id="KW-0539">Nucleus</keyword>
<keyword evidence="4" id="KW-0256">Endoplasmic reticulum</keyword>
<feature type="compositionally biased region" description="Polar residues" evidence="8">
    <location>
        <begin position="541"/>
        <end position="558"/>
    </location>
</feature>
<gene>
    <name evidence="10" type="primary">LOC105232155</name>
</gene>
<feature type="compositionally biased region" description="Polar residues" evidence="8">
    <location>
        <begin position="1296"/>
        <end position="1309"/>
    </location>
</feature>
<feature type="compositionally biased region" description="Low complexity" evidence="8">
    <location>
        <begin position="244"/>
        <end position="254"/>
    </location>
</feature>
<feature type="region of interest" description="Disordered" evidence="8">
    <location>
        <begin position="1785"/>
        <end position="1805"/>
    </location>
</feature>
<feature type="region of interest" description="Disordered" evidence="8">
    <location>
        <begin position="860"/>
        <end position="880"/>
    </location>
</feature>
<feature type="compositionally biased region" description="Polar residues" evidence="8">
    <location>
        <begin position="2133"/>
        <end position="2157"/>
    </location>
</feature>
<feature type="region of interest" description="Disordered" evidence="8">
    <location>
        <begin position="576"/>
        <end position="636"/>
    </location>
</feature>
<feature type="region of interest" description="Disordered" evidence="8">
    <location>
        <begin position="1136"/>
        <end position="1247"/>
    </location>
</feature>
<feature type="compositionally biased region" description="Polar residues" evidence="8">
    <location>
        <begin position="1147"/>
        <end position="1186"/>
    </location>
</feature>
<feature type="compositionally biased region" description="Polar residues" evidence="8">
    <location>
        <begin position="1206"/>
        <end position="1219"/>
    </location>
</feature>
<feature type="compositionally biased region" description="Low complexity" evidence="8">
    <location>
        <begin position="576"/>
        <end position="591"/>
    </location>
</feature>
<evidence type="ECO:0000313" key="10">
    <source>
        <dbReference type="RefSeq" id="XP_049312248.1"/>
    </source>
</evidence>
<feature type="compositionally biased region" description="Basic and acidic residues" evidence="8">
    <location>
        <begin position="791"/>
        <end position="807"/>
    </location>
</feature>
<feature type="region of interest" description="Disordered" evidence="8">
    <location>
        <begin position="343"/>
        <end position="362"/>
    </location>
</feature>
<feature type="region of interest" description="Disordered" evidence="8">
    <location>
        <begin position="761"/>
        <end position="826"/>
    </location>
</feature>
<proteinExistence type="predicted"/>
<feature type="compositionally biased region" description="Polar residues" evidence="8">
    <location>
        <begin position="294"/>
        <end position="309"/>
    </location>
</feature>
<feature type="compositionally biased region" description="Low complexity" evidence="8">
    <location>
        <begin position="1681"/>
        <end position="1699"/>
    </location>
</feature>
<evidence type="ECO:0000256" key="6">
    <source>
        <dbReference type="ARBA" id="ARBA00023136"/>
    </source>
</evidence>
<feature type="compositionally biased region" description="Low complexity" evidence="8">
    <location>
        <begin position="504"/>
        <end position="526"/>
    </location>
</feature>
<comment type="subcellular location">
    <subcellularLocation>
        <location evidence="1">Nucleus membrane</location>
        <topology evidence="1">Multi-pass membrane protein</topology>
    </subcellularLocation>
    <subcellularLocation>
        <location evidence="2">Rough endoplasmic reticulum membrane</location>
        <topology evidence="2">Multi-pass membrane protein</topology>
    </subcellularLocation>
</comment>
<protein>
    <submittedName>
        <fullName evidence="10">Uncharacterized protein LOC105232155 isoform X1</fullName>
    </submittedName>
</protein>
<organism evidence="9 10">
    <name type="scientific">Bactrocera dorsalis</name>
    <name type="common">Oriental fruit fly</name>
    <name type="synonym">Dacus dorsalis</name>
    <dbReference type="NCBI Taxonomy" id="27457"/>
    <lineage>
        <taxon>Eukaryota</taxon>
        <taxon>Metazoa</taxon>
        <taxon>Ecdysozoa</taxon>
        <taxon>Arthropoda</taxon>
        <taxon>Hexapoda</taxon>
        <taxon>Insecta</taxon>
        <taxon>Pterygota</taxon>
        <taxon>Neoptera</taxon>
        <taxon>Endopterygota</taxon>
        <taxon>Diptera</taxon>
        <taxon>Brachycera</taxon>
        <taxon>Muscomorpha</taxon>
        <taxon>Tephritoidea</taxon>
        <taxon>Tephritidae</taxon>
        <taxon>Bactrocera</taxon>
        <taxon>Bactrocera</taxon>
    </lineage>
</organism>
<accession>A0ABM3JSM7</accession>
<feature type="region of interest" description="Disordered" evidence="8">
    <location>
        <begin position="693"/>
        <end position="712"/>
    </location>
</feature>
<dbReference type="RefSeq" id="XP_049312248.1">
    <property type="nucleotide sequence ID" value="XM_049456291.1"/>
</dbReference>
<reference evidence="10" key="1">
    <citation type="submission" date="2025-08" db="UniProtKB">
        <authorList>
            <consortium name="RefSeq"/>
        </authorList>
    </citation>
    <scope>IDENTIFICATION</scope>
    <source>
        <tissue evidence="10">Adult</tissue>
    </source>
</reference>
<feature type="compositionally biased region" description="Polar residues" evidence="8">
    <location>
        <begin position="122"/>
        <end position="133"/>
    </location>
</feature>
<feature type="region of interest" description="Disordered" evidence="8">
    <location>
        <begin position="1918"/>
        <end position="1949"/>
    </location>
</feature>
<feature type="compositionally biased region" description="Basic and acidic residues" evidence="8">
    <location>
        <begin position="490"/>
        <end position="499"/>
    </location>
</feature>
<keyword evidence="9" id="KW-1185">Reference proteome</keyword>
<feature type="region of interest" description="Disordered" evidence="8">
    <location>
        <begin position="1811"/>
        <end position="1830"/>
    </location>
</feature>
<feature type="compositionally biased region" description="Low complexity" evidence="8">
    <location>
        <begin position="477"/>
        <end position="487"/>
    </location>
</feature>
<feature type="compositionally biased region" description="Acidic residues" evidence="8">
    <location>
        <begin position="765"/>
        <end position="775"/>
    </location>
</feature>
<dbReference type="PANTHER" id="PTHR13289:SF3">
    <property type="entry name" value="BIFOCAL, ISOFORM F"/>
    <property type="match status" value="1"/>
</dbReference>
<keyword evidence="6" id="KW-0472">Membrane</keyword>
<feature type="compositionally biased region" description="Polar residues" evidence="8">
    <location>
        <begin position="345"/>
        <end position="358"/>
    </location>
</feature>
<evidence type="ECO:0000256" key="3">
    <source>
        <dbReference type="ARBA" id="ARBA00022692"/>
    </source>
</evidence>
<feature type="region of interest" description="Disordered" evidence="8">
    <location>
        <begin position="541"/>
        <end position="562"/>
    </location>
</feature>
<dbReference type="Proteomes" id="UP001652620">
    <property type="component" value="Chromosome 4"/>
</dbReference>
<feature type="region of interest" description="Disordered" evidence="8">
    <location>
        <begin position="1681"/>
        <end position="1705"/>
    </location>
</feature>